<gene>
    <name evidence="1" type="ORF">N495_13655</name>
</gene>
<name>A0A0D1C0P4_CLOBO</name>
<dbReference type="HOGENOM" id="CLU_155828_0_0_9"/>
<dbReference type="OrthoDB" id="9810781at2"/>
<dbReference type="PATRIC" id="fig|1379739.3.peg.3119"/>
<dbReference type="EMBL" id="JXSU01000007">
    <property type="protein sequence ID" value="KIS24571.1"/>
    <property type="molecule type" value="Genomic_DNA"/>
</dbReference>
<evidence type="ECO:0000313" key="2">
    <source>
        <dbReference type="Proteomes" id="UP000032250"/>
    </source>
</evidence>
<accession>A0A0D1C0P4</accession>
<proteinExistence type="predicted"/>
<protein>
    <recommendedName>
        <fullName evidence="3">Nitrogen regulatory protein P-II</fullName>
    </recommendedName>
</protein>
<reference evidence="1 2" key="1">
    <citation type="submission" date="2014-06" db="EMBL/GenBank/DDBJ databases">
        <title>Genome characterization of distinct group I Clostridium botulinum lineages.</title>
        <authorList>
            <person name="Giordani F."/>
            <person name="Anselmo A."/>
            <person name="Fillo S."/>
            <person name="Palozzi A.M."/>
            <person name="Fortunato A."/>
            <person name="Gentile B."/>
            <person name="Ciammaruconi A."/>
            <person name="Anniballi F."/>
            <person name="De Medici D."/>
            <person name="Lista F."/>
        </authorList>
    </citation>
    <scope>NUCLEOTIDE SEQUENCE [LARGE SCALE GENOMIC DNA]</scope>
    <source>
        <strain evidence="1 2">B2 450</strain>
    </source>
</reference>
<sequence length="116" mass="13165">MYALVLILNDVKKLHEVNEIFYEENCGATNINSRGLGKILLENNLDVPIFAGLRKLIEGDVPYNKTIISVINSEEKKNIITNRIRKTLDIDNKPGIGFMFILPVIECFGAKTDHYE</sequence>
<evidence type="ECO:0000313" key="1">
    <source>
        <dbReference type="EMBL" id="KIS24571.1"/>
    </source>
</evidence>
<evidence type="ECO:0008006" key="3">
    <source>
        <dbReference type="Google" id="ProtNLM"/>
    </source>
</evidence>
<dbReference type="SUPFAM" id="SSF54913">
    <property type="entry name" value="GlnB-like"/>
    <property type="match status" value="1"/>
</dbReference>
<dbReference type="Proteomes" id="UP000032250">
    <property type="component" value="Unassembled WGS sequence"/>
</dbReference>
<dbReference type="RefSeq" id="WP_003484304.1">
    <property type="nucleotide sequence ID" value="NZ_JXSU01000007.1"/>
</dbReference>
<organism evidence="1 2">
    <name type="scientific">Clostridium botulinum B2 450</name>
    <dbReference type="NCBI Taxonomy" id="1379739"/>
    <lineage>
        <taxon>Bacteria</taxon>
        <taxon>Bacillati</taxon>
        <taxon>Bacillota</taxon>
        <taxon>Clostridia</taxon>
        <taxon>Eubacteriales</taxon>
        <taxon>Clostridiaceae</taxon>
        <taxon>Clostridium</taxon>
    </lineage>
</organism>
<dbReference type="InterPro" id="IPR011322">
    <property type="entry name" value="N-reg_PII-like_a/b"/>
</dbReference>
<dbReference type="AlphaFoldDB" id="A0A0D1C0P4"/>
<comment type="caution">
    <text evidence="1">The sequence shown here is derived from an EMBL/GenBank/DDBJ whole genome shotgun (WGS) entry which is preliminary data.</text>
</comment>